<sequence>MQDIQQPHTSKLEQESATSAKNHLSLVTVIISLYIQNITDLTNELLQNYKQDIDQLKQELHLMKQRITNNNEEIKNTTQPTLDAMLRDLRQAINTQKDENSKLQSQLTELKKEKSQIQQLILAATQKMVALEQQVGNYTSS</sequence>
<evidence type="ECO:0000313" key="3">
    <source>
        <dbReference type="Proteomes" id="UP000000600"/>
    </source>
</evidence>
<gene>
    <name evidence="2" type="ORF">GSPATT00004143001</name>
</gene>
<dbReference type="HOGENOM" id="CLU_1889820_0_0_1"/>
<dbReference type="Proteomes" id="UP000000600">
    <property type="component" value="Unassembled WGS sequence"/>
</dbReference>
<evidence type="ECO:0000256" key="1">
    <source>
        <dbReference type="SAM" id="Coils"/>
    </source>
</evidence>
<name>A0EDA7_PARTE</name>
<reference evidence="2 3" key="1">
    <citation type="journal article" date="2006" name="Nature">
        <title>Global trends of whole-genome duplications revealed by the ciliate Paramecium tetraurelia.</title>
        <authorList>
            <consortium name="Genoscope"/>
            <person name="Aury J.-M."/>
            <person name="Jaillon O."/>
            <person name="Duret L."/>
            <person name="Noel B."/>
            <person name="Jubin C."/>
            <person name="Porcel B.M."/>
            <person name="Segurens B."/>
            <person name="Daubin V."/>
            <person name="Anthouard V."/>
            <person name="Aiach N."/>
            <person name="Arnaiz O."/>
            <person name="Billaut A."/>
            <person name="Beisson J."/>
            <person name="Blanc I."/>
            <person name="Bouhouche K."/>
            <person name="Camara F."/>
            <person name="Duharcourt S."/>
            <person name="Guigo R."/>
            <person name="Gogendeau D."/>
            <person name="Katinka M."/>
            <person name="Keller A.-M."/>
            <person name="Kissmehl R."/>
            <person name="Klotz C."/>
            <person name="Koll F."/>
            <person name="Le Moue A."/>
            <person name="Lepere C."/>
            <person name="Malinsky S."/>
            <person name="Nowacki M."/>
            <person name="Nowak J.K."/>
            <person name="Plattner H."/>
            <person name="Poulain J."/>
            <person name="Ruiz F."/>
            <person name="Serrano V."/>
            <person name="Zagulski M."/>
            <person name="Dessen P."/>
            <person name="Betermier M."/>
            <person name="Weissenbach J."/>
            <person name="Scarpelli C."/>
            <person name="Schachter V."/>
            <person name="Sperling L."/>
            <person name="Meyer E."/>
            <person name="Cohen J."/>
            <person name="Wincker P."/>
        </authorList>
    </citation>
    <scope>NUCLEOTIDE SEQUENCE [LARGE SCALE GENOMIC DNA]</scope>
    <source>
        <strain evidence="2 3">Stock d4-2</strain>
    </source>
</reference>
<dbReference type="OrthoDB" id="302351at2759"/>
<organism evidence="2 3">
    <name type="scientific">Paramecium tetraurelia</name>
    <dbReference type="NCBI Taxonomy" id="5888"/>
    <lineage>
        <taxon>Eukaryota</taxon>
        <taxon>Sar</taxon>
        <taxon>Alveolata</taxon>
        <taxon>Ciliophora</taxon>
        <taxon>Intramacronucleata</taxon>
        <taxon>Oligohymenophorea</taxon>
        <taxon>Peniculida</taxon>
        <taxon>Parameciidae</taxon>
        <taxon>Paramecium</taxon>
    </lineage>
</organism>
<dbReference type="eggNOG" id="ENOG502SS5T">
    <property type="taxonomic scope" value="Eukaryota"/>
</dbReference>
<dbReference type="EMBL" id="CT868671">
    <property type="protein sequence ID" value="CAK93274.1"/>
    <property type="molecule type" value="Genomic_DNA"/>
</dbReference>
<keyword evidence="3" id="KW-1185">Reference proteome</keyword>
<proteinExistence type="predicted"/>
<accession>A0EDA7</accession>
<dbReference type="KEGG" id="ptm:GSPATT00004143001"/>
<evidence type="ECO:0000313" key="2">
    <source>
        <dbReference type="EMBL" id="CAK93274.1"/>
    </source>
</evidence>
<dbReference type="RefSeq" id="XP_001460671.1">
    <property type="nucleotide sequence ID" value="XM_001460634.1"/>
</dbReference>
<protein>
    <submittedName>
        <fullName evidence="2">Uncharacterized protein</fullName>
    </submittedName>
</protein>
<dbReference type="GeneID" id="5046456"/>
<dbReference type="AlphaFoldDB" id="A0EDA7"/>
<keyword evidence="1" id="KW-0175">Coiled coil</keyword>
<feature type="coiled-coil region" evidence="1">
    <location>
        <begin position="39"/>
        <end position="134"/>
    </location>
</feature>
<dbReference type="InParanoid" id="A0EDA7"/>